<dbReference type="Pfam" id="PF05099">
    <property type="entry name" value="TerB"/>
    <property type="match status" value="1"/>
</dbReference>
<sequence>MFPQFDDVSLNVAQTVAATQILLRIAHVDGTKSAEEVALIGQFYDACRNAALDWPAFASLQTETPAGNAAGLFTAPAQRDMLVATCLLVAYADGALIDKELAAVREVAAEIGMAGTRVDELLALVKDYMLAQLARLPDADSVAVVARELG</sequence>
<accession>A0A369XUM8</accession>
<dbReference type="EMBL" id="QPGA01000002">
    <property type="protein sequence ID" value="RDE52109.1"/>
    <property type="molecule type" value="Genomic_DNA"/>
</dbReference>
<dbReference type="InterPro" id="IPR029024">
    <property type="entry name" value="TerB-like"/>
</dbReference>
<dbReference type="SUPFAM" id="SSF158682">
    <property type="entry name" value="TerB-like"/>
    <property type="match status" value="1"/>
</dbReference>
<reference evidence="2 3" key="1">
    <citation type="submission" date="2018-05" db="EMBL/GenBank/DDBJ databases">
        <title>Integrated omic analyses show evidence that a Ca. Accumulibacter phosphatis strain performs denitrification under micro-aerobic conditions.</title>
        <authorList>
            <person name="Camejo P.Y."/>
            <person name="Katherine M.D."/>
            <person name="Daniel N.R."/>
        </authorList>
    </citation>
    <scope>NUCLEOTIDE SEQUENCE [LARGE SCALE GENOMIC DNA]</scope>
    <source>
        <strain evidence="2">UW-LDO-IC</strain>
    </source>
</reference>
<dbReference type="Gene3D" id="1.10.3680.10">
    <property type="entry name" value="TerB-like"/>
    <property type="match status" value="1"/>
</dbReference>
<feature type="domain" description="Co-chaperone DjlA N-terminal" evidence="1">
    <location>
        <begin position="18"/>
        <end position="116"/>
    </location>
</feature>
<organism evidence="2 3">
    <name type="scientific">Candidatus Accumulibacter meliphilus</name>
    <dbReference type="NCBI Taxonomy" id="2211374"/>
    <lineage>
        <taxon>Bacteria</taxon>
        <taxon>Pseudomonadati</taxon>
        <taxon>Pseudomonadota</taxon>
        <taxon>Betaproteobacteria</taxon>
        <taxon>Candidatus Accumulibacter</taxon>
    </lineage>
</organism>
<dbReference type="InterPro" id="IPR007791">
    <property type="entry name" value="DjlA_N"/>
</dbReference>
<name>A0A369XUM8_9PROT</name>
<gene>
    <name evidence="2" type="ORF">DVS81_02435</name>
</gene>
<dbReference type="AlphaFoldDB" id="A0A369XUM8"/>
<proteinExistence type="predicted"/>
<protein>
    <recommendedName>
        <fullName evidence="1">Co-chaperone DjlA N-terminal domain-containing protein</fullName>
    </recommendedName>
</protein>
<evidence type="ECO:0000259" key="1">
    <source>
        <dbReference type="Pfam" id="PF05099"/>
    </source>
</evidence>
<comment type="caution">
    <text evidence="2">The sequence shown here is derived from an EMBL/GenBank/DDBJ whole genome shotgun (WGS) entry which is preliminary data.</text>
</comment>
<evidence type="ECO:0000313" key="3">
    <source>
        <dbReference type="Proteomes" id="UP000253831"/>
    </source>
</evidence>
<dbReference type="Proteomes" id="UP000253831">
    <property type="component" value="Unassembled WGS sequence"/>
</dbReference>
<evidence type="ECO:0000313" key="2">
    <source>
        <dbReference type="EMBL" id="RDE52109.1"/>
    </source>
</evidence>